<dbReference type="InterPro" id="IPR001789">
    <property type="entry name" value="Sig_transdc_resp-reg_receiver"/>
</dbReference>
<dbReference type="GO" id="GO:0005634">
    <property type="term" value="C:nucleus"/>
    <property type="evidence" value="ECO:0007669"/>
    <property type="project" value="UniProtKB-SubCell"/>
</dbReference>
<comment type="subcellular location">
    <subcellularLocation>
        <location evidence="1">Nucleus</location>
    </subcellularLocation>
</comment>
<feature type="region of interest" description="Disordered" evidence="7">
    <location>
        <begin position="275"/>
        <end position="318"/>
    </location>
</feature>
<dbReference type="InterPro" id="IPR011006">
    <property type="entry name" value="CheY-like_superfamily"/>
</dbReference>
<keyword evidence="5" id="KW-0539">Nucleus</keyword>
<organism evidence="9 10">
    <name type="scientific">Thalictrum thalictroides</name>
    <name type="common">Rue-anemone</name>
    <name type="synonym">Anemone thalictroides</name>
    <dbReference type="NCBI Taxonomy" id="46969"/>
    <lineage>
        <taxon>Eukaryota</taxon>
        <taxon>Viridiplantae</taxon>
        <taxon>Streptophyta</taxon>
        <taxon>Embryophyta</taxon>
        <taxon>Tracheophyta</taxon>
        <taxon>Spermatophyta</taxon>
        <taxon>Magnoliopsida</taxon>
        <taxon>Ranunculales</taxon>
        <taxon>Ranunculaceae</taxon>
        <taxon>Thalictroideae</taxon>
        <taxon>Thalictrum</taxon>
    </lineage>
</organism>
<dbReference type="SUPFAM" id="SSF46689">
    <property type="entry name" value="Homeodomain-like"/>
    <property type="match status" value="1"/>
</dbReference>
<dbReference type="InterPro" id="IPR009057">
    <property type="entry name" value="Homeodomain-like_sf"/>
</dbReference>
<accession>A0A7J6VF86</accession>
<dbReference type="NCBIfam" id="TIGR01557">
    <property type="entry name" value="myb_SHAQKYF"/>
    <property type="match status" value="1"/>
</dbReference>
<gene>
    <name evidence="9" type="ORF">FRX31_026648</name>
</gene>
<dbReference type="PANTHER" id="PTHR43874:SF67">
    <property type="entry name" value="TWO-COMPONENT RESPONSE REGULATOR ARR2"/>
    <property type="match status" value="1"/>
</dbReference>
<feature type="modified residue" description="4-aspartylphosphate" evidence="6">
    <location>
        <position position="38"/>
    </location>
</feature>
<feature type="compositionally biased region" description="Basic and acidic residues" evidence="7">
    <location>
        <begin position="275"/>
        <end position="286"/>
    </location>
</feature>
<dbReference type="GO" id="GO:0000160">
    <property type="term" value="P:phosphorelay signal transduction system"/>
    <property type="evidence" value="ECO:0007669"/>
    <property type="project" value="UniProtKB-KW"/>
</dbReference>
<sequence>MTSIINHIQLSVTIASGGGEALNLLKDAKRKFDLVLCDLYMPGIDGFCLLEIARAIYNIPFVFMSSDNKLDVMERGLEAGALFFFPKPLTMMNFENMWQFVYIENVGHFQEINIKDQVRPPHPPPHDGSSSLFINDGIRRQGRNSSSTFNNSNGKKRRQDDDHDNKKKKRPYKKREKEDHDFGKKIAVVPLKKRRVNWNSQLHEKFLHALSILCLARAVPKKILALMKVKDVSRANIASHLQKYRLYQNKYKGTLGSDCPRRRIRMRLPVESEYHDYSPSHDHSIRSDYSPSRPHSPLLENQPGLQDNFSPNNLNQVPSNHRQYHFKEGSNVNFIAQENYGNQAAVTNEGYLESPWMSDTTPVMAEHQINQGMQGFLPNAPLDPKFDKLSFESLPNNSLPSTDIENIGALSAWNGILTGTIDGDIPNTNNSADHINTVDEICKGKKPVEEVEDEFSLLYNLLDFNGVNSNLTSLGEHFVNPNYVALGESSTSVLVNPNNLKQRNEVNDSGWFNSVDDIANFLPNQESENANKACVFLKPQFKFYD</sequence>
<dbReference type="SMART" id="SM00448">
    <property type="entry name" value="REC"/>
    <property type="match status" value="1"/>
</dbReference>
<protein>
    <submittedName>
        <fullName evidence="9">Two-component response regulator</fullName>
    </submittedName>
</protein>
<evidence type="ECO:0000256" key="2">
    <source>
        <dbReference type="ARBA" id="ARBA00023012"/>
    </source>
</evidence>
<dbReference type="Pfam" id="PF00072">
    <property type="entry name" value="Response_reg"/>
    <property type="match status" value="1"/>
</dbReference>
<keyword evidence="3" id="KW-0805">Transcription regulation</keyword>
<evidence type="ECO:0000313" key="9">
    <source>
        <dbReference type="EMBL" id="KAF5183764.1"/>
    </source>
</evidence>
<evidence type="ECO:0000256" key="5">
    <source>
        <dbReference type="ARBA" id="ARBA00023242"/>
    </source>
</evidence>
<dbReference type="GO" id="GO:0009736">
    <property type="term" value="P:cytokinin-activated signaling pathway"/>
    <property type="evidence" value="ECO:0007669"/>
    <property type="project" value="InterPro"/>
</dbReference>
<evidence type="ECO:0000256" key="1">
    <source>
        <dbReference type="ARBA" id="ARBA00004123"/>
    </source>
</evidence>
<evidence type="ECO:0000256" key="7">
    <source>
        <dbReference type="SAM" id="MobiDB-lite"/>
    </source>
</evidence>
<keyword evidence="10" id="KW-1185">Reference proteome</keyword>
<keyword evidence="6" id="KW-0597">Phosphoprotein</keyword>
<dbReference type="AlphaFoldDB" id="A0A7J6VF86"/>
<dbReference type="SUPFAM" id="SSF52172">
    <property type="entry name" value="CheY-like"/>
    <property type="match status" value="1"/>
</dbReference>
<evidence type="ECO:0000313" key="10">
    <source>
        <dbReference type="Proteomes" id="UP000554482"/>
    </source>
</evidence>
<proteinExistence type="predicted"/>
<keyword evidence="2" id="KW-0902">Two-component regulatory system</keyword>
<keyword evidence="4" id="KW-0804">Transcription</keyword>
<dbReference type="EMBL" id="JABWDY010032980">
    <property type="protein sequence ID" value="KAF5183764.1"/>
    <property type="molecule type" value="Genomic_DNA"/>
</dbReference>
<dbReference type="InterPro" id="IPR006447">
    <property type="entry name" value="Myb_dom_plants"/>
</dbReference>
<evidence type="ECO:0000256" key="4">
    <source>
        <dbReference type="ARBA" id="ARBA00023163"/>
    </source>
</evidence>
<dbReference type="OrthoDB" id="60033at2759"/>
<dbReference type="FunFam" id="1.10.10.60:FF:000007">
    <property type="entry name" value="Two-component response regulator"/>
    <property type="match status" value="1"/>
</dbReference>
<feature type="region of interest" description="Disordered" evidence="7">
    <location>
        <begin position="141"/>
        <end position="179"/>
    </location>
</feature>
<dbReference type="InterPro" id="IPR045279">
    <property type="entry name" value="ARR-like"/>
</dbReference>
<comment type="caution">
    <text evidence="9">The sequence shown here is derived from an EMBL/GenBank/DDBJ whole genome shotgun (WGS) entry which is preliminary data.</text>
</comment>
<feature type="compositionally biased region" description="Polar residues" evidence="7">
    <location>
        <begin position="143"/>
        <end position="153"/>
    </location>
</feature>
<dbReference type="GO" id="GO:0003677">
    <property type="term" value="F:DNA binding"/>
    <property type="evidence" value="ECO:0007669"/>
    <property type="project" value="InterPro"/>
</dbReference>
<dbReference type="Gene3D" id="3.40.50.2300">
    <property type="match status" value="1"/>
</dbReference>
<dbReference type="Gene3D" id="1.10.10.60">
    <property type="entry name" value="Homeodomain-like"/>
    <property type="match status" value="1"/>
</dbReference>
<feature type="region of interest" description="Disordered" evidence="7">
    <location>
        <begin position="116"/>
        <end position="135"/>
    </location>
</feature>
<dbReference type="PROSITE" id="PS50110">
    <property type="entry name" value="RESPONSE_REGULATORY"/>
    <property type="match status" value="1"/>
</dbReference>
<name>A0A7J6VF86_THATH</name>
<reference evidence="9 10" key="1">
    <citation type="submission" date="2020-06" db="EMBL/GenBank/DDBJ databases">
        <title>Transcriptomic and genomic resources for Thalictrum thalictroides and T. hernandezii: Facilitating candidate gene discovery in an emerging model plant lineage.</title>
        <authorList>
            <person name="Arias T."/>
            <person name="Riano-Pachon D.M."/>
            <person name="Di Stilio V.S."/>
        </authorList>
    </citation>
    <scope>NUCLEOTIDE SEQUENCE [LARGE SCALE GENOMIC DNA]</scope>
    <source>
        <strain evidence="10">cv. WT478/WT964</strain>
        <tissue evidence="9">Leaves</tissue>
    </source>
</reference>
<evidence type="ECO:0000256" key="6">
    <source>
        <dbReference type="PROSITE-ProRule" id="PRU00169"/>
    </source>
</evidence>
<feature type="domain" description="Response regulatory" evidence="8">
    <location>
        <begin position="1"/>
        <end position="102"/>
    </location>
</feature>
<evidence type="ECO:0000259" key="8">
    <source>
        <dbReference type="PROSITE" id="PS50110"/>
    </source>
</evidence>
<dbReference type="Proteomes" id="UP000554482">
    <property type="component" value="Unassembled WGS sequence"/>
</dbReference>
<feature type="compositionally biased region" description="Polar residues" evidence="7">
    <location>
        <begin position="303"/>
        <end position="318"/>
    </location>
</feature>
<dbReference type="PANTHER" id="PTHR43874">
    <property type="entry name" value="TWO-COMPONENT RESPONSE REGULATOR"/>
    <property type="match status" value="1"/>
</dbReference>
<evidence type="ECO:0000256" key="3">
    <source>
        <dbReference type="ARBA" id="ARBA00023015"/>
    </source>
</evidence>